<protein>
    <recommendedName>
        <fullName evidence="4">Cysteine desulfurase</fullName>
    </recommendedName>
</protein>
<dbReference type="AlphaFoldDB" id="A0AAV0LA36"/>
<dbReference type="Gene3D" id="3.90.1150.10">
    <property type="entry name" value="Aspartate Aminotransferase, domain 1"/>
    <property type="match status" value="1"/>
</dbReference>
<evidence type="ECO:0000256" key="1">
    <source>
        <dbReference type="ARBA" id="ARBA00001933"/>
    </source>
</evidence>
<dbReference type="InterPro" id="IPR015424">
    <property type="entry name" value="PyrdxlP-dep_Trfase"/>
</dbReference>
<keyword evidence="3" id="KW-1185">Reference proteome</keyword>
<dbReference type="PANTHER" id="PTHR11601:SF34">
    <property type="entry name" value="CYSTEINE DESULFURASE"/>
    <property type="match status" value="1"/>
</dbReference>
<comment type="cofactor">
    <cofactor evidence="1">
        <name>pyridoxal 5'-phosphate</name>
        <dbReference type="ChEBI" id="CHEBI:597326"/>
    </cofactor>
</comment>
<dbReference type="GO" id="GO:0016226">
    <property type="term" value="P:iron-sulfur cluster assembly"/>
    <property type="evidence" value="ECO:0007669"/>
    <property type="project" value="TreeGrafter"/>
</dbReference>
<proteinExistence type="predicted"/>
<evidence type="ECO:0008006" key="4">
    <source>
        <dbReference type="Google" id="ProtNLM"/>
    </source>
</evidence>
<reference evidence="2" key="1">
    <citation type="submission" date="2022-08" db="EMBL/GenBank/DDBJ databases">
        <authorList>
            <person name="Gutierrez-Valencia J."/>
        </authorList>
    </citation>
    <scope>NUCLEOTIDE SEQUENCE</scope>
</reference>
<sequence length="108" mass="12054">MEYDDKRISGLQERLLKGMRSKLDGIEGESLLMGLKEVAVSSGSACTSASLEPSYVLRALGVDEDMAHTSIRFGIGRFTTEEKLREMSPLYEMVKEGIDIKSIQWAQH</sequence>
<dbReference type="GO" id="GO:0031071">
    <property type="term" value="F:cysteine desulfurase activity"/>
    <property type="evidence" value="ECO:0007669"/>
    <property type="project" value="TreeGrafter"/>
</dbReference>
<dbReference type="Proteomes" id="UP001154282">
    <property type="component" value="Unassembled WGS sequence"/>
</dbReference>
<dbReference type="SUPFAM" id="SSF53383">
    <property type="entry name" value="PLP-dependent transferases"/>
    <property type="match status" value="1"/>
</dbReference>
<comment type="caution">
    <text evidence="2">The sequence shown here is derived from an EMBL/GenBank/DDBJ whole genome shotgun (WGS) entry which is preliminary data.</text>
</comment>
<dbReference type="PANTHER" id="PTHR11601">
    <property type="entry name" value="CYSTEINE DESULFURYLASE FAMILY MEMBER"/>
    <property type="match status" value="1"/>
</dbReference>
<dbReference type="EMBL" id="CAMGYJ010000006">
    <property type="protein sequence ID" value="CAI0430624.1"/>
    <property type="molecule type" value="Genomic_DNA"/>
</dbReference>
<gene>
    <name evidence="2" type="ORF">LITE_LOCUS22695</name>
</gene>
<dbReference type="InterPro" id="IPR015422">
    <property type="entry name" value="PyrdxlP-dep_Trfase_small"/>
</dbReference>
<accession>A0AAV0LA36</accession>
<evidence type="ECO:0000313" key="2">
    <source>
        <dbReference type="EMBL" id="CAI0430624.1"/>
    </source>
</evidence>
<dbReference type="GO" id="GO:0005829">
    <property type="term" value="C:cytosol"/>
    <property type="evidence" value="ECO:0007669"/>
    <property type="project" value="TreeGrafter"/>
</dbReference>
<name>A0AAV0LA36_9ROSI</name>
<organism evidence="2 3">
    <name type="scientific">Linum tenue</name>
    <dbReference type="NCBI Taxonomy" id="586396"/>
    <lineage>
        <taxon>Eukaryota</taxon>
        <taxon>Viridiplantae</taxon>
        <taxon>Streptophyta</taxon>
        <taxon>Embryophyta</taxon>
        <taxon>Tracheophyta</taxon>
        <taxon>Spermatophyta</taxon>
        <taxon>Magnoliopsida</taxon>
        <taxon>eudicotyledons</taxon>
        <taxon>Gunneridae</taxon>
        <taxon>Pentapetalae</taxon>
        <taxon>rosids</taxon>
        <taxon>fabids</taxon>
        <taxon>Malpighiales</taxon>
        <taxon>Linaceae</taxon>
        <taxon>Linum</taxon>
    </lineage>
</organism>
<evidence type="ECO:0000313" key="3">
    <source>
        <dbReference type="Proteomes" id="UP001154282"/>
    </source>
</evidence>
<dbReference type="GO" id="GO:0005739">
    <property type="term" value="C:mitochondrion"/>
    <property type="evidence" value="ECO:0007669"/>
    <property type="project" value="TreeGrafter"/>
</dbReference>